<reference evidence="11" key="1">
    <citation type="submission" date="2016-04" db="EMBL/GenBank/DDBJ databases">
        <title>ATP-Binding Cassette transporters in monogonont rotifer Brachionus koreanus.</title>
        <authorList>
            <person name="Jeong C.-B."/>
            <person name="Kang H.-M."/>
            <person name="Lee J.-S."/>
        </authorList>
    </citation>
    <scope>NUCLEOTIDE SEQUENCE</scope>
</reference>
<dbReference type="InterPro" id="IPR039421">
    <property type="entry name" value="Type_1_exporter"/>
</dbReference>
<dbReference type="InterPro" id="IPR019498">
    <property type="entry name" value="MENTAL"/>
</dbReference>
<dbReference type="FunFam" id="3.40.50.300:FF:000403">
    <property type="entry name" value="ATP-binding cassette sub-family B member 8, mitochondrial"/>
    <property type="match status" value="1"/>
</dbReference>
<feature type="transmembrane region" description="Helical" evidence="8">
    <location>
        <begin position="354"/>
        <end position="371"/>
    </location>
</feature>
<dbReference type="PROSITE" id="PS50929">
    <property type="entry name" value="ABC_TM1F"/>
    <property type="match status" value="1"/>
</dbReference>
<dbReference type="InterPro" id="IPR027417">
    <property type="entry name" value="P-loop_NTPase"/>
</dbReference>
<dbReference type="AlphaFoldDB" id="A0A1J0MMS8"/>
<feature type="transmembrane region" description="Helical" evidence="8">
    <location>
        <begin position="491"/>
        <end position="516"/>
    </location>
</feature>
<dbReference type="Pfam" id="PF10457">
    <property type="entry name" value="MENTAL"/>
    <property type="match status" value="1"/>
</dbReference>
<comment type="subcellular location">
    <subcellularLocation>
        <location evidence="1">Mitochondrion inner membrane</location>
        <topology evidence="1">Multi-pass membrane protein</topology>
    </subcellularLocation>
</comment>
<dbReference type="PROSITE" id="PS00211">
    <property type="entry name" value="ABC_TRANSPORTER_1"/>
    <property type="match status" value="1"/>
</dbReference>
<keyword evidence="4" id="KW-0547">Nucleotide-binding</keyword>
<feature type="transmembrane region" description="Helical" evidence="8">
    <location>
        <begin position="53"/>
        <end position="72"/>
    </location>
</feature>
<organism evidence="11">
    <name type="scientific">Brachionus koreanus</name>
    <dbReference type="NCBI Taxonomy" id="1199090"/>
    <lineage>
        <taxon>Eukaryota</taxon>
        <taxon>Metazoa</taxon>
        <taxon>Spiralia</taxon>
        <taxon>Gnathifera</taxon>
        <taxon>Rotifera</taxon>
        <taxon>Eurotatoria</taxon>
        <taxon>Monogononta</taxon>
        <taxon>Pseudotrocha</taxon>
        <taxon>Ploima</taxon>
        <taxon>Brachionidae</taxon>
        <taxon>Brachionus</taxon>
    </lineage>
</organism>
<dbReference type="GO" id="GO:0016887">
    <property type="term" value="F:ATP hydrolysis activity"/>
    <property type="evidence" value="ECO:0007669"/>
    <property type="project" value="InterPro"/>
</dbReference>
<evidence type="ECO:0000256" key="8">
    <source>
        <dbReference type="SAM" id="Phobius"/>
    </source>
</evidence>
<evidence type="ECO:0000256" key="4">
    <source>
        <dbReference type="ARBA" id="ARBA00022741"/>
    </source>
</evidence>
<feature type="transmembrane region" description="Helical" evidence="8">
    <location>
        <begin position="459"/>
        <end position="479"/>
    </location>
</feature>
<keyword evidence="7 8" id="KW-0472">Membrane</keyword>
<dbReference type="GO" id="GO:0015421">
    <property type="term" value="F:ABC-type oligopeptide transporter activity"/>
    <property type="evidence" value="ECO:0007669"/>
    <property type="project" value="TreeGrafter"/>
</dbReference>
<feature type="transmembrane region" description="Helical" evidence="8">
    <location>
        <begin position="168"/>
        <end position="189"/>
    </location>
</feature>
<dbReference type="SMART" id="SM00382">
    <property type="entry name" value="AAA"/>
    <property type="match status" value="1"/>
</dbReference>
<dbReference type="Pfam" id="PF00005">
    <property type="entry name" value="ABC_tran"/>
    <property type="match status" value="1"/>
</dbReference>
<dbReference type="GO" id="GO:0005524">
    <property type="term" value="F:ATP binding"/>
    <property type="evidence" value="ECO:0007669"/>
    <property type="project" value="UniProtKB-KW"/>
</dbReference>
<evidence type="ECO:0000259" key="9">
    <source>
        <dbReference type="PROSITE" id="PS50893"/>
    </source>
</evidence>
<dbReference type="InterPro" id="IPR036640">
    <property type="entry name" value="ABC1_TM_sf"/>
</dbReference>
<feature type="transmembrane region" description="Helical" evidence="8">
    <location>
        <begin position="276"/>
        <end position="300"/>
    </location>
</feature>
<evidence type="ECO:0000259" key="10">
    <source>
        <dbReference type="PROSITE" id="PS50929"/>
    </source>
</evidence>
<dbReference type="GO" id="GO:0005743">
    <property type="term" value="C:mitochondrial inner membrane"/>
    <property type="evidence" value="ECO:0007669"/>
    <property type="project" value="UniProtKB-SubCell"/>
</dbReference>
<dbReference type="GO" id="GO:0090374">
    <property type="term" value="P:oligopeptide export from mitochondrion"/>
    <property type="evidence" value="ECO:0007669"/>
    <property type="project" value="TreeGrafter"/>
</dbReference>
<dbReference type="CDD" id="cd03249">
    <property type="entry name" value="ABC_MTABC3_MDL1_MDL2"/>
    <property type="match status" value="1"/>
</dbReference>
<evidence type="ECO:0000256" key="5">
    <source>
        <dbReference type="ARBA" id="ARBA00022840"/>
    </source>
</evidence>
<feature type="domain" description="ABC transmembrane type-1" evidence="10">
    <location>
        <begin position="236"/>
        <end position="518"/>
    </location>
</feature>
<feature type="transmembrane region" description="Helical" evidence="8">
    <location>
        <begin position="14"/>
        <end position="33"/>
    </location>
</feature>
<dbReference type="PROSITE" id="PS50893">
    <property type="entry name" value="ABC_TRANSPORTER_2"/>
    <property type="match status" value="1"/>
</dbReference>
<keyword evidence="5 11" id="KW-0067">ATP-binding</keyword>
<feature type="transmembrane region" description="Helical" evidence="8">
    <location>
        <begin position="233"/>
        <end position="256"/>
    </location>
</feature>
<protein>
    <submittedName>
        <fullName evidence="11">ATP-binding cassette transporter subfamily B member 10-like protein</fullName>
    </submittedName>
</protein>
<feature type="transmembrane region" description="Helical" evidence="8">
    <location>
        <begin position="377"/>
        <end position="394"/>
    </location>
</feature>
<dbReference type="InterPro" id="IPR003593">
    <property type="entry name" value="AAA+_ATPase"/>
</dbReference>
<keyword evidence="6 8" id="KW-1133">Transmembrane helix</keyword>
<keyword evidence="3 8" id="KW-0812">Transmembrane</keyword>
<sequence length="805" mass="90172">MIRIKLPSLRYSNVFRFLVVLDMLVLTVLWIIGSSIDEKSELDQIIKFHFTESIFDIVFFSSFKALIIFILITEIESACYKIAIKTANKVKKSHSVDIHTSTNTDDSENLIETTDYSTNDSSAKKYLQIFNLIMSMASLAFILVKFVFVTNLYIKAKKEDKKLPISSYFYAILITELVFCFIEFLFSILNWKFMRNFGKFVCSKAMADDTQTIDDKKSVNIKRLISLSYPERFYIFTAFIMLIISSFTNIVSPYFFGSVVDSAVNYTDLSKMNKYIFYLLGIYILGSFASGIRSWLFEVAGQRVVARLRRQVFNAIIKSDITFFDTSRTGELTSRISSDTQVLQSAVTTNISMFARYFLQIIGSIIFMFSLEPSLSGLLIGVIPIISLLTVQYGRYLKKLKKKFQDELAASSVVAEETISSMRTVRSFAAESKMSKEYEVNIGKSFDIGKKLAVAQGGFMGFVGMISGCALALVLWYGGKLVHDKKISTGILASFLMYTLQVAMAFAFLSSVYGDFMQALGASQRIFELLDRDPLIKLNSGIAPTDEDSFDGSVEFSNVDFSYPTRPETKVLTDISLKIERGKTIALVGPSGGGKSTVFALIERFYDPLTGSITLGPSNFDLKSINTNWLHSKIALVSQEPVLFGGTVKENISFGLNEEVDLKQIIEVSKLANAHEFIVNFEKGYDTVVGERGIRLSGGQKQRIAIARALLVNPKLLLLDEATSALDSESENLVQEAIERAMKDRTVCVIAHRLSTVRNADSVIVLENGQIVEQGTHDELCSIDGIYKRLVLRQLLNKETNQIDS</sequence>
<dbReference type="SUPFAM" id="SSF90123">
    <property type="entry name" value="ABC transporter transmembrane region"/>
    <property type="match status" value="1"/>
</dbReference>
<evidence type="ECO:0000256" key="1">
    <source>
        <dbReference type="ARBA" id="ARBA00004448"/>
    </source>
</evidence>
<evidence type="ECO:0000256" key="3">
    <source>
        <dbReference type="ARBA" id="ARBA00022692"/>
    </source>
</evidence>
<evidence type="ECO:0000256" key="7">
    <source>
        <dbReference type="ARBA" id="ARBA00023136"/>
    </source>
</evidence>
<dbReference type="InterPro" id="IPR011527">
    <property type="entry name" value="ABC1_TM_dom"/>
</dbReference>
<dbReference type="Pfam" id="PF00664">
    <property type="entry name" value="ABC_membrane"/>
    <property type="match status" value="1"/>
</dbReference>
<dbReference type="InterPro" id="IPR017871">
    <property type="entry name" value="ABC_transporter-like_CS"/>
</dbReference>
<dbReference type="CDD" id="cd18780">
    <property type="entry name" value="ABC_6TM_AtABCB27_like"/>
    <property type="match status" value="1"/>
</dbReference>
<dbReference type="PANTHER" id="PTHR43394">
    <property type="entry name" value="ATP-DEPENDENT PERMEASE MDL1, MITOCHONDRIAL"/>
    <property type="match status" value="1"/>
</dbReference>
<dbReference type="Gene3D" id="3.40.50.300">
    <property type="entry name" value="P-loop containing nucleotide triphosphate hydrolases"/>
    <property type="match status" value="1"/>
</dbReference>
<dbReference type="PANTHER" id="PTHR43394:SF1">
    <property type="entry name" value="ATP-BINDING CASSETTE SUB-FAMILY B MEMBER 10, MITOCHONDRIAL"/>
    <property type="match status" value="1"/>
</dbReference>
<dbReference type="EMBL" id="KX134732">
    <property type="protein sequence ID" value="APD26511.1"/>
    <property type="molecule type" value="Genomic_DNA"/>
</dbReference>
<dbReference type="FunFam" id="1.20.1560.10:FF:000058">
    <property type="entry name" value="ABC transporter B family member 25"/>
    <property type="match status" value="1"/>
</dbReference>
<dbReference type="PIRSF" id="PIRSF002773">
    <property type="entry name" value="ABC_prm/ATPase_B"/>
    <property type="match status" value="1"/>
</dbReference>
<dbReference type="Gene3D" id="1.20.1560.10">
    <property type="entry name" value="ABC transporter type 1, transmembrane domain"/>
    <property type="match status" value="1"/>
</dbReference>
<dbReference type="SUPFAM" id="SSF52540">
    <property type="entry name" value="P-loop containing nucleoside triphosphate hydrolases"/>
    <property type="match status" value="1"/>
</dbReference>
<name>A0A1J0MMS8_9BILA</name>
<proteinExistence type="predicted"/>
<accession>A0A1J0MMS8</accession>
<evidence type="ECO:0000256" key="6">
    <source>
        <dbReference type="ARBA" id="ARBA00022989"/>
    </source>
</evidence>
<evidence type="ECO:0000256" key="2">
    <source>
        <dbReference type="ARBA" id="ARBA00022448"/>
    </source>
</evidence>
<dbReference type="InterPro" id="IPR003439">
    <property type="entry name" value="ABC_transporter-like_ATP-bd"/>
</dbReference>
<keyword evidence="2" id="KW-0813">Transport</keyword>
<feature type="domain" description="ABC transporter" evidence="9">
    <location>
        <begin position="554"/>
        <end position="793"/>
    </location>
</feature>
<evidence type="ECO:0000313" key="11">
    <source>
        <dbReference type="EMBL" id="APD26511.1"/>
    </source>
</evidence>
<feature type="transmembrane region" description="Helical" evidence="8">
    <location>
        <begin position="129"/>
        <end position="148"/>
    </location>
</feature>